<keyword evidence="2" id="KW-1185">Reference proteome</keyword>
<protein>
    <submittedName>
        <fullName evidence="1">Uncharacterized protein</fullName>
    </submittedName>
</protein>
<name>A0A2U2JD78_9FLAO</name>
<proteinExistence type="predicted"/>
<evidence type="ECO:0000313" key="2">
    <source>
        <dbReference type="Proteomes" id="UP000245670"/>
    </source>
</evidence>
<dbReference type="Proteomes" id="UP000245670">
    <property type="component" value="Unassembled WGS sequence"/>
</dbReference>
<dbReference type="RefSeq" id="WP_109403190.1">
    <property type="nucleotide sequence ID" value="NZ_QFFG01000001.1"/>
</dbReference>
<dbReference type="EMBL" id="QFFG01000001">
    <property type="protein sequence ID" value="PWG06274.1"/>
    <property type="molecule type" value="Genomic_DNA"/>
</dbReference>
<evidence type="ECO:0000313" key="1">
    <source>
        <dbReference type="EMBL" id="PWG06274.1"/>
    </source>
</evidence>
<reference evidence="1 2" key="1">
    <citation type="submission" date="2018-05" db="EMBL/GenBank/DDBJ databases">
        <title>Polaribacter aquimarinus sp. nov., isolated from sediment in a sediment of sea.</title>
        <authorList>
            <person name="Lu D."/>
        </authorList>
    </citation>
    <scope>NUCLEOTIDE SEQUENCE [LARGE SCALE GENOMIC DNA]</scope>
    <source>
        <strain evidence="1 2">ZY113</strain>
    </source>
</reference>
<dbReference type="SUPFAM" id="SSF117070">
    <property type="entry name" value="LEA14-like"/>
    <property type="match status" value="1"/>
</dbReference>
<accession>A0A2U2JD78</accession>
<comment type="caution">
    <text evidence="1">The sequence shown here is derived from an EMBL/GenBank/DDBJ whole genome shotgun (WGS) entry which is preliminary data.</text>
</comment>
<gene>
    <name evidence="1" type="ORF">DIS07_00130</name>
</gene>
<sequence>MKNLLYFTFIFLLITSCSVNKEPIFIKVDDIKLVSIKSDTVVLKAFAFFENPNDVGGKISTDEIQIMVNEHEVAQVTADEFKVPARKEFSIPLFASIPTKKLLNTNKNGVLGGLINSILTNKINVRIKGNLEYVVFGFKKEFVVDKSQEIKIKL</sequence>
<dbReference type="Gene3D" id="2.60.40.1820">
    <property type="match status" value="1"/>
</dbReference>
<organism evidence="1 2">
    <name type="scientific">Polaribacter aquimarinus</name>
    <dbReference type="NCBI Taxonomy" id="2100726"/>
    <lineage>
        <taxon>Bacteria</taxon>
        <taxon>Pseudomonadati</taxon>
        <taxon>Bacteroidota</taxon>
        <taxon>Flavobacteriia</taxon>
        <taxon>Flavobacteriales</taxon>
        <taxon>Flavobacteriaceae</taxon>
    </lineage>
</organism>
<dbReference type="PROSITE" id="PS51257">
    <property type="entry name" value="PROKAR_LIPOPROTEIN"/>
    <property type="match status" value="1"/>
</dbReference>
<dbReference type="OrthoDB" id="1144002at2"/>
<dbReference type="AlphaFoldDB" id="A0A2U2JD78"/>